<reference evidence="5" key="1">
    <citation type="submission" date="2016-11" db="UniProtKB">
        <authorList>
            <consortium name="WormBaseParasite"/>
        </authorList>
    </citation>
    <scope>IDENTIFICATION</scope>
</reference>
<dbReference type="InterPro" id="IPR016187">
    <property type="entry name" value="CTDL_fold"/>
</dbReference>
<dbReference type="InterPro" id="IPR050976">
    <property type="entry name" value="Snaclec"/>
</dbReference>
<proteinExistence type="predicted"/>
<dbReference type="PANTHER" id="PTHR22991:SF44">
    <property type="entry name" value="C-TYPE LECTIN-RELATED"/>
    <property type="match status" value="1"/>
</dbReference>
<dbReference type="PROSITE" id="PS50041">
    <property type="entry name" value="C_TYPE_LECTIN_2"/>
    <property type="match status" value="1"/>
</dbReference>
<dbReference type="AlphaFoldDB" id="A0A1I7ZM89"/>
<dbReference type="SMART" id="SM00034">
    <property type="entry name" value="CLECT"/>
    <property type="match status" value="1"/>
</dbReference>
<evidence type="ECO:0000256" key="1">
    <source>
        <dbReference type="ARBA" id="ARBA00023157"/>
    </source>
</evidence>
<keyword evidence="4" id="KW-1185">Reference proteome</keyword>
<name>A0A1I7ZM89_9BILA</name>
<dbReference type="WBParaSite" id="L893_g27827.t1">
    <property type="protein sequence ID" value="L893_g27827.t1"/>
    <property type="gene ID" value="L893_g27827"/>
</dbReference>
<accession>A0A1I7ZM89</accession>
<sequence length="228" mass="25423">MEPSFAAACPEAPTCPPCPECPVVTPQPCPEVTQCPTCPTDRPTTTTTTEVPTTEPTTTTTTTTTTTEAPTTTTTLATTTTPPATCPFRSHRRPIYAKNPSWSWFGLSRYAYFSGHKNFTDAEATCAYFDAHLASIHGWSERRFVATMVPSRERGNNNVWLGAVSSGNDEYCWTDHSNWDYKSLVDGASQKRHCISIYYPTQSWYLTYEVVHSPCEQEFGFICKKPVF</sequence>
<dbReference type="PANTHER" id="PTHR22991">
    <property type="entry name" value="PROTEIN CBG13490"/>
    <property type="match status" value="1"/>
</dbReference>
<dbReference type="Proteomes" id="UP000095287">
    <property type="component" value="Unplaced"/>
</dbReference>
<evidence type="ECO:0000313" key="4">
    <source>
        <dbReference type="Proteomes" id="UP000095287"/>
    </source>
</evidence>
<evidence type="ECO:0000256" key="2">
    <source>
        <dbReference type="SAM" id="MobiDB-lite"/>
    </source>
</evidence>
<keyword evidence="1" id="KW-1015">Disulfide bond</keyword>
<evidence type="ECO:0000313" key="5">
    <source>
        <dbReference type="WBParaSite" id="L893_g27827.t1"/>
    </source>
</evidence>
<dbReference type="InterPro" id="IPR001304">
    <property type="entry name" value="C-type_lectin-like"/>
</dbReference>
<evidence type="ECO:0000259" key="3">
    <source>
        <dbReference type="PROSITE" id="PS50041"/>
    </source>
</evidence>
<dbReference type="InterPro" id="IPR016186">
    <property type="entry name" value="C-type_lectin-like/link_sf"/>
</dbReference>
<organism evidence="4 5">
    <name type="scientific">Steinernema glaseri</name>
    <dbReference type="NCBI Taxonomy" id="37863"/>
    <lineage>
        <taxon>Eukaryota</taxon>
        <taxon>Metazoa</taxon>
        <taxon>Ecdysozoa</taxon>
        <taxon>Nematoda</taxon>
        <taxon>Chromadorea</taxon>
        <taxon>Rhabditida</taxon>
        <taxon>Tylenchina</taxon>
        <taxon>Panagrolaimomorpha</taxon>
        <taxon>Strongyloidoidea</taxon>
        <taxon>Steinernematidae</taxon>
        <taxon>Steinernema</taxon>
    </lineage>
</organism>
<dbReference type="SUPFAM" id="SSF56436">
    <property type="entry name" value="C-type lectin-like"/>
    <property type="match status" value="1"/>
</dbReference>
<dbReference type="Pfam" id="PF00059">
    <property type="entry name" value="Lectin_C"/>
    <property type="match status" value="1"/>
</dbReference>
<protein>
    <submittedName>
        <fullName evidence="5">C-type lectin domain-containing protein</fullName>
    </submittedName>
</protein>
<feature type="domain" description="C-type lectin" evidence="3">
    <location>
        <begin position="105"/>
        <end position="224"/>
    </location>
</feature>
<dbReference type="Gene3D" id="3.10.100.10">
    <property type="entry name" value="Mannose-Binding Protein A, subunit A"/>
    <property type="match status" value="1"/>
</dbReference>
<feature type="region of interest" description="Disordered" evidence="2">
    <location>
        <begin position="40"/>
        <end position="84"/>
    </location>
</feature>